<comment type="caution">
    <text evidence="1">The sequence shown here is derived from an EMBL/GenBank/DDBJ whole genome shotgun (WGS) entry which is preliminary data.</text>
</comment>
<evidence type="ECO:0000313" key="2">
    <source>
        <dbReference type="Proteomes" id="UP000823749"/>
    </source>
</evidence>
<sequence length="73" mass="8467">MVVDPLPEPLSTWPCSQSTPSRPVCRPLGRLLPRYCCHGPRTPDHPMPFTSRFTSDSRSLWIFWMVVHLVNYL</sequence>
<gene>
    <name evidence="1" type="ORF">RHGRI_023221</name>
</gene>
<protein>
    <submittedName>
        <fullName evidence="1">Uncharacterized protein</fullName>
    </submittedName>
</protein>
<dbReference type="AlphaFoldDB" id="A0AAV6J9R0"/>
<accession>A0AAV6J9R0</accession>
<dbReference type="EMBL" id="JACTNZ010000008">
    <property type="protein sequence ID" value="KAG5535384.1"/>
    <property type="molecule type" value="Genomic_DNA"/>
</dbReference>
<evidence type="ECO:0000313" key="1">
    <source>
        <dbReference type="EMBL" id="KAG5535384.1"/>
    </source>
</evidence>
<keyword evidence="2" id="KW-1185">Reference proteome</keyword>
<dbReference type="Proteomes" id="UP000823749">
    <property type="component" value="Chromosome 8"/>
</dbReference>
<reference evidence="1" key="1">
    <citation type="submission" date="2020-08" db="EMBL/GenBank/DDBJ databases">
        <title>Plant Genome Project.</title>
        <authorList>
            <person name="Zhang R.-G."/>
        </authorList>
    </citation>
    <scope>NUCLEOTIDE SEQUENCE</scope>
    <source>
        <strain evidence="1">WSP0</strain>
        <tissue evidence="1">Leaf</tissue>
    </source>
</reference>
<proteinExistence type="predicted"/>
<name>A0AAV6J9R0_9ERIC</name>
<organism evidence="1 2">
    <name type="scientific">Rhododendron griersonianum</name>
    <dbReference type="NCBI Taxonomy" id="479676"/>
    <lineage>
        <taxon>Eukaryota</taxon>
        <taxon>Viridiplantae</taxon>
        <taxon>Streptophyta</taxon>
        <taxon>Embryophyta</taxon>
        <taxon>Tracheophyta</taxon>
        <taxon>Spermatophyta</taxon>
        <taxon>Magnoliopsida</taxon>
        <taxon>eudicotyledons</taxon>
        <taxon>Gunneridae</taxon>
        <taxon>Pentapetalae</taxon>
        <taxon>asterids</taxon>
        <taxon>Ericales</taxon>
        <taxon>Ericaceae</taxon>
        <taxon>Ericoideae</taxon>
        <taxon>Rhodoreae</taxon>
        <taxon>Rhododendron</taxon>
    </lineage>
</organism>